<proteinExistence type="predicted"/>
<dbReference type="EMBL" id="QEAQ01000133">
    <property type="protein sequence ID" value="TPX54934.1"/>
    <property type="molecule type" value="Genomic_DNA"/>
</dbReference>
<gene>
    <name evidence="2" type="ORF">PhCBS80983_g05688</name>
</gene>
<dbReference type="AlphaFoldDB" id="A0A507DT54"/>
<reference evidence="2 3" key="1">
    <citation type="journal article" date="2019" name="Sci. Rep.">
        <title>Comparative genomics of chytrid fungi reveal insights into the obligate biotrophic and pathogenic lifestyle of Synchytrium endobioticum.</title>
        <authorList>
            <person name="van de Vossenberg B.T.L.H."/>
            <person name="Warris S."/>
            <person name="Nguyen H.D.T."/>
            <person name="van Gent-Pelzer M.P.E."/>
            <person name="Joly D.L."/>
            <person name="van de Geest H.C."/>
            <person name="Bonants P.J.M."/>
            <person name="Smith D.S."/>
            <person name="Levesque C.A."/>
            <person name="van der Lee T.A.J."/>
        </authorList>
    </citation>
    <scope>NUCLEOTIDE SEQUENCE [LARGE SCALE GENOMIC DNA]</scope>
    <source>
        <strain evidence="2 3">CBS 809.83</strain>
    </source>
</reference>
<name>A0A507DT54_9FUNG</name>
<feature type="region of interest" description="Disordered" evidence="1">
    <location>
        <begin position="81"/>
        <end position="112"/>
    </location>
</feature>
<accession>A0A507DT54</accession>
<comment type="caution">
    <text evidence="2">The sequence shown here is derived from an EMBL/GenBank/DDBJ whole genome shotgun (WGS) entry which is preliminary data.</text>
</comment>
<evidence type="ECO:0000313" key="3">
    <source>
        <dbReference type="Proteomes" id="UP000318582"/>
    </source>
</evidence>
<keyword evidence="3" id="KW-1185">Reference proteome</keyword>
<dbReference type="Proteomes" id="UP000318582">
    <property type="component" value="Unassembled WGS sequence"/>
</dbReference>
<evidence type="ECO:0000256" key="1">
    <source>
        <dbReference type="SAM" id="MobiDB-lite"/>
    </source>
</evidence>
<protein>
    <submittedName>
        <fullName evidence="2">Uncharacterized protein</fullName>
    </submittedName>
</protein>
<organism evidence="2 3">
    <name type="scientific">Powellomyces hirtus</name>
    <dbReference type="NCBI Taxonomy" id="109895"/>
    <lineage>
        <taxon>Eukaryota</taxon>
        <taxon>Fungi</taxon>
        <taxon>Fungi incertae sedis</taxon>
        <taxon>Chytridiomycota</taxon>
        <taxon>Chytridiomycota incertae sedis</taxon>
        <taxon>Chytridiomycetes</taxon>
        <taxon>Spizellomycetales</taxon>
        <taxon>Powellomycetaceae</taxon>
        <taxon>Powellomyces</taxon>
    </lineage>
</organism>
<sequence>MSFVPAIPAAASRLQALNSLRTKCLSPAHASSSGIVSRRQALLTHYPPNVDVTKLAAQDHKLARLGLVDVWMEMKLAREEAMTARGKTPRVSVATGKAKKPEGESGKKKKRK</sequence>
<evidence type="ECO:0000313" key="2">
    <source>
        <dbReference type="EMBL" id="TPX54934.1"/>
    </source>
</evidence>